<comment type="caution">
    <text evidence="9">The sequence shown here is derived from an EMBL/GenBank/DDBJ whole genome shotgun (WGS) entry which is preliminary data.</text>
</comment>
<dbReference type="Proteomes" id="UP000184031">
    <property type="component" value="Unassembled WGS sequence"/>
</dbReference>
<dbReference type="InterPro" id="IPR051563">
    <property type="entry name" value="Glycosyl_Hydrolase_51"/>
</dbReference>
<gene>
    <name evidence="8" type="ORF">SAMN04487891_10674</name>
    <name evidence="9" type="ORF">SAMN05216293_3046</name>
</gene>
<organism evidence="9 10">
    <name type="scientific">Flagellimonas taeanensis</name>
    <dbReference type="NCBI Taxonomy" id="1005926"/>
    <lineage>
        <taxon>Bacteria</taxon>
        <taxon>Pseudomonadati</taxon>
        <taxon>Bacteroidota</taxon>
        <taxon>Flavobacteriia</taxon>
        <taxon>Flavobacteriales</taxon>
        <taxon>Flavobacteriaceae</taxon>
        <taxon>Flagellimonas</taxon>
    </lineage>
</organism>
<accession>A0A1M6Z2U1</accession>
<dbReference type="STRING" id="1055723.SAMN05216293_3046"/>
<sequence length="673" mass="75406">MKGFSKVVFLGGLVFILGLFSCKTEKGDTVQGATGEKRNLAIDLGDTGIKIQPTMYGIFYEDINFAADGGLYAELIKNRSFEFPDPKMGWEEPNSVKYSLNKESGFSKITDYVEPKGGNKRFSHTVVQNDARYELFNTGFRGIGLKKDASYHLSIMLANATGVKKLKIALVDTVGTVLASSEIIPDNKDWKTYERVLVPNTIEEKAKLKITFEGNGSIDMDMLSLFPKDTWKGRRNGLRKDLVELLEGLNPGFLRFPGGCIVEGKTLDQRYQWHNTVGPVMERELLINRWNNEFAHKSAPDYYQTFGLGFFEYFQLAEDLGAQPVPILGCGMACQFNSGELVPLENLGPFVQEALDLIEFANGNVSTPWGKLRGEMGHPEAFNMKYLGIGNEQWGPEYFERYKIFAKIIGEKHPEIILVSTPGPFPDGDMFDYGWEQMRELNVALADEHYYKPPEWFLENANRYDSYDRNGPKVFAGEYAAHPNEVEDGTLENNWRAALSEAAFMTGLERNADLVHMTSYAPLMAHAEGWQWAPDLIWFNNLDSYGTVNYQVQKLYSNNAGTDLLKITEEGKALIGQDGLYASAVKDADTGELIIKIINTESHPQQLKLVTNNGTLDKTGAMFSLQSSDLQAVNSFEFPNMVSPKESTLTVITDMVEVAVEPYSVNVLKIKIL</sequence>
<evidence type="ECO:0000256" key="3">
    <source>
        <dbReference type="ARBA" id="ARBA00012670"/>
    </source>
</evidence>
<dbReference type="EC" id="3.2.1.55" evidence="3"/>
<dbReference type="PANTHER" id="PTHR31776:SF0">
    <property type="entry name" value="ALPHA-L-ARABINOFURANOSIDASE 1"/>
    <property type="match status" value="1"/>
</dbReference>
<dbReference type="EMBL" id="FOKU01000006">
    <property type="protein sequence ID" value="SFC12227.1"/>
    <property type="molecule type" value="Genomic_DNA"/>
</dbReference>
<dbReference type="GO" id="GO:0046373">
    <property type="term" value="P:L-arabinose metabolic process"/>
    <property type="evidence" value="ECO:0007669"/>
    <property type="project" value="InterPro"/>
</dbReference>
<keyword evidence="5" id="KW-0378">Hydrolase</keyword>
<dbReference type="Pfam" id="PF06964">
    <property type="entry name" value="Alpha-L-AF_C"/>
    <property type="match status" value="1"/>
</dbReference>
<evidence type="ECO:0000256" key="2">
    <source>
        <dbReference type="ARBA" id="ARBA00007186"/>
    </source>
</evidence>
<protein>
    <recommendedName>
        <fullName evidence="3">non-reducing end alpha-L-arabinofuranosidase</fullName>
        <ecNumber evidence="3">3.2.1.55</ecNumber>
    </recommendedName>
</protein>
<keyword evidence="4" id="KW-0732">Signal</keyword>
<evidence type="ECO:0000313" key="11">
    <source>
        <dbReference type="Proteomes" id="UP000198940"/>
    </source>
</evidence>
<evidence type="ECO:0000313" key="9">
    <source>
        <dbReference type="EMBL" id="SHL24702.1"/>
    </source>
</evidence>
<dbReference type="PANTHER" id="PTHR31776">
    <property type="entry name" value="ALPHA-L-ARABINOFURANOSIDASE 1"/>
    <property type="match status" value="1"/>
</dbReference>
<evidence type="ECO:0000313" key="8">
    <source>
        <dbReference type="EMBL" id="SFC12227.1"/>
    </source>
</evidence>
<dbReference type="Proteomes" id="UP000198940">
    <property type="component" value="Unassembled WGS sequence"/>
</dbReference>
<comment type="similarity">
    <text evidence="2">Belongs to the glycosyl hydrolase 51 family.</text>
</comment>
<evidence type="ECO:0000259" key="7">
    <source>
        <dbReference type="SMART" id="SM00813"/>
    </source>
</evidence>
<evidence type="ECO:0000313" key="10">
    <source>
        <dbReference type="Proteomes" id="UP000184031"/>
    </source>
</evidence>
<dbReference type="OrthoDB" id="9758333at2"/>
<dbReference type="InterPro" id="IPR010720">
    <property type="entry name" value="Alpha-L-AF_C"/>
</dbReference>
<dbReference type="AlphaFoldDB" id="A0A1M6Z2U1"/>
<dbReference type="Pfam" id="PF22848">
    <property type="entry name" value="ASD1_dom"/>
    <property type="match status" value="1"/>
</dbReference>
<keyword evidence="6" id="KW-0325">Glycoprotein</keyword>
<evidence type="ECO:0000256" key="6">
    <source>
        <dbReference type="ARBA" id="ARBA00023180"/>
    </source>
</evidence>
<dbReference type="PROSITE" id="PS51257">
    <property type="entry name" value="PROKAR_LIPOPROTEIN"/>
    <property type="match status" value="1"/>
</dbReference>
<dbReference type="GO" id="GO:0046556">
    <property type="term" value="F:alpha-L-arabinofuranosidase activity"/>
    <property type="evidence" value="ECO:0007669"/>
    <property type="project" value="UniProtKB-EC"/>
</dbReference>
<dbReference type="InterPro" id="IPR017853">
    <property type="entry name" value="GH"/>
</dbReference>
<keyword evidence="11" id="KW-1185">Reference proteome</keyword>
<dbReference type="Gene3D" id="3.20.20.80">
    <property type="entry name" value="Glycosidases"/>
    <property type="match status" value="1"/>
</dbReference>
<name>A0A1M6Z2U1_9FLAO</name>
<evidence type="ECO:0000256" key="5">
    <source>
        <dbReference type="ARBA" id="ARBA00022801"/>
    </source>
</evidence>
<dbReference type="InterPro" id="IPR055235">
    <property type="entry name" value="ASD1_cat"/>
</dbReference>
<dbReference type="EMBL" id="FRAT01000008">
    <property type="protein sequence ID" value="SHL24702.1"/>
    <property type="molecule type" value="Genomic_DNA"/>
</dbReference>
<dbReference type="SUPFAM" id="SSF51445">
    <property type="entry name" value="(Trans)glycosidases"/>
    <property type="match status" value="1"/>
</dbReference>
<comment type="catalytic activity">
    <reaction evidence="1">
        <text>Hydrolysis of terminal non-reducing alpha-L-arabinofuranoside residues in alpha-L-arabinosides.</text>
        <dbReference type="EC" id="3.2.1.55"/>
    </reaction>
</comment>
<dbReference type="RefSeq" id="WP_072881379.1">
    <property type="nucleotide sequence ID" value="NZ_FOKU01000006.1"/>
</dbReference>
<dbReference type="SUPFAM" id="SSF51011">
    <property type="entry name" value="Glycosyl hydrolase domain"/>
    <property type="match status" value="1"/>
</dbReference>
<evidence type="ECO:0000256" key="1">
    <source>
        <dbReference type="ARBA" id="ARBA00001462"/>
    </source>
</evidence>
<dbReference type="Gene3D" id="2.60.120.260">
    <property type="entry name" value="Galactose-binding domain-like"/>
    <property type="match status" value="1"/>
</dbReference>
<proteinExistence type="inferred from homology"/>
<feature type="domain" description="Alpha-L-arabinofuranosidase C-terminal" evidence="7">
    <location>
        <begin position="477"/>
        <end position="664"/>
    </location>
</feature>
<dbReference type="Gene3D" id="2.60.40.1180">
    <property type="entry name" value="Golgi alpha-mannosidase II"/>
    <property type="match status" value="1"/>
</dbReference>
<reference evidence="9 10" key="1">
    <citation type="submission" date="2016-11" db="EMBL/GenBank/DDBJ databases">
        <authorList>
            <person name="Varghese N."/>
            <person name="Submissions S."/>
        </authorList>
    </citation>
    <scope>NUCLEOTIDE SEQUENCE [LARGE SCALE GENOMIC DNA]</scope>
    <source>
        <strain evidence="9 10">CGMCC 1.12174</strain>
        <strain evidence="8 11">DSM 26351</strain>
    </source>
</reference>
<dbReference type="InterPro" id="IPR013780">
    <property type="entry name" value="Glyco_hydro_b"/>
</dbReference>
<dbReference type="SMART" id="SM00813">
    <property type="entry name" value="Alpha-L-AF_C"/>
    <property type="match status" value="1"/>
</dbReference>
<evidence type="ECO:0000256" key="4">
    <source>
        <dbReference type="ARBA" id="ARBA00022729"/>
    </source>
</evidence>